<keyword evidence="3" id="KW-1185">Reference proteome</keyword>
<gene>
    <name evidence="2" type="ORF">CARUB_v10007872mg</name>
</gene>
<accession>R0GQM6</accession>
<dbReference type="EMBL" id="KB870811">
    <property type="protein sequence ID" value="EOA19193.1"/>
    <property type="molecule type" value="Genomic_DNA"/>
</dbReference>
<dbReference type="Proteomes" id="UP000029121">
    <property type="component" value="Unassembled WGS sequence"/>
</dbReference>
<evidence type="ECO:0000313" key="2">
    <source>
        <dbReference type="EMBL" id="EOA19194.1"/>
    </source>
</evidence>
<reference evidence="3" key="1">
    <citation type="journal article" date="2013" name="Nat. Genet.">
        <title>The Capsella rubella genome and the genomic consequences of rapid mating system evolution.</title>
        <authorList>
            <person name="Slotte T."/>
            <person name="Hazzouri K.M."/>
            <person name="Agren J.A."/>
            <person name="Koenig D."/>
            <person name="Maumus F."/>
            <person name="Guo Y.L."/>
            <person name="Steige K."/>
            <person name="Platts A.E."/>
            <person name="Escobar J.S."/>
            <person name="Newman L.K."/>
            <person name="Wang W."/>
            <person name="Mandakova T."/>
            <person name="Vello E."/>
            <person name="Smith L.M."/>
            <person name="Henz S.R."/>
            <person name="Steffen J."/>
            <person name="Takuno S."/>
            <person name="Brandvain Y."/>
            <person name="Coop G."/>
            <person name="Andolfatto P."/>
            <person name="Hu T.T."/>
            <person name="Blanchette M."/>
            <person name="Clark R.M."/>
            <person name="Quesneville H."/>
            <person name="Nordborg M."/>
            <person name="Gaut B.S."/>
            <person name="Lysak M.A."/>
            <person name="Jenkins J."/>
            <person name="Grimwood J."/>
            <person name="Chapman J."/>
            <person name="Prochnik S."/>
            <person name="Shu S."/>
            <person name="Rokhsar D."/>
            <person name="Schmutz J."/>
            <person name="Weigel D."/>
            <person name="Wright S.I."/>
        </authorList>
    </citation>
    <scope>NUCLEOTIDE SEQUENCE [LARGE SCALE GENOMIC DNA]</scope>
    <source>
        <strain evidence="3">cv. Monte Gargano</strain>
    </source>
</reference>
<sequence length="76" mass="8637">MIVFLRYSTSNSLASRRDSNVEGTRSRERRSNPVSHGVQQASPRTVSRFASTYLSEGSETTYDFGRSEFDSNTPRR</sequence>
<dbReference type="EMBL" id="KB870811">
    <property type="protein sequence ID" value="EOA19194.1"/>
    <property type="molecule type" value="Genomic_DNA"/>
</dbReference>
<dbReference type="AlphaFoldDB" id="R0GQM6"/>
<proteinExistence type="predicted"/>
<feature type="region of interest" description="Disordered" evidence="1">
    <location>
        <begin position="8"/>
        <end position="47"/>
    </location>
</feature>
<evidence type="ECO:0000256" key="1">
    <source>
        <dbReference type="SAM" id="MobiDB-lite"/>
    </source>
</evidence>
<name>R0GQM6_9BRAS</name>
<evidence type="ECO:0000313" key="3">
    <source>
        <dbReference type="Proteomes" id="UP000029121"/>
    </source>
</evidence>
<feature type="compositionally biased region" description="Polar residues" evidence="1">
    <location>
        <begin position="32"/>
        <end position="47"/>
    </location>
</feature>
<reference evidence="2" key="2">
    <citation type="journal article" date="2013" name="Nat. Genet.">
        <title>Genome sequencing of Capsella rubella.</title>
        <authorList>
            <person name="Schmutz J."/>
            <person name="Prochnik S."/>
            <person name="Nordborg M."/>
            <person name="Weigel D."/>
            <person name="Rokhsar D."/>
            <person name="Wright S."/>
        </authorList>
    </citation>
    <scope>NUCLEOTIDE SEQUENCE</scope>
</reference>
<protein>
    <submittedName>
        <fullName evidence="2">Uncharacterized protein</fullName>
    </submittedName>
</protein>
<organism evidence="2 3">
    <name type="scientific">Capsella rubella</name>
    <dbReference type="NCBI Taxonomy" id="81985"/>
    <lineage>
        <taxon>Eukaryota</taxon>
        <taxon>Viridiplantae</taxon>
        <taxon>Streptophyta</taxon>
        <taxon>Embryophyta</taxon>
        <taxon>Tracheophyta</taxon>
        <taxon>Spermatophyta</taxon>
        <taxon>Magnoliopsida</taxon>
        <taxon>eudicotyledons</taxon>
        <taxon>Gunneridae</taxon>
        <taxon>Pentapetalae</taxon>
        <taxon>rosids</taxon>
        <taxon>malvids</taxon>
        <taxon>Brassicales</taxon>
        <taxon>Brassicaceae</taxon>
        <taxon>Camelineae</taxon>
        <taxon>Capsella</taxon>
    </lineage>
</organism>
<feature type="compositionally biased region" description="Basic and acidic residues" evidence="1">
    <location>
        <begin position="15"/>
        <end position="31"/>
    </location>
</feature>